<accession>A0ABV6C8L6</accession>
<evidence type="ECO:0000256" key="2">
    <source>
        <dbReference type="ARBA" id="ARBA00022553"/>
    </source>
</evidence>
<dbReference type="EC" id="7.-.-.-" evidence="10"/>
<evidence type="ECO:0000256" key="1">
    <source>
        <dbReference type="ARBA" id="ARBA00022448"/>
    </source>
</evidence>
<evidence type="ECO:0000313" key="12">
    <source>
        <dbReference type="Proteomes" id="UP001589758"/>
    </source>
</evidence>
<keyword evidence="10" id="KW-1003">Cell membrane</keyword>
<dbReference type="RefSeq" id="WP_385876413.1">
    <property type="nucleotide sequence ID" value="NZ_JBHLXE010000044.1"/>
</dbReference>
<proteinExistence type="inferred from homology"/>
<dbReference type="NCBIfam" id="NF002011">
    <property type="entry name" value="PRK00816.1"/>
    <property type="match status" value="1"/>
</dbReference>
<feature type="transmembrane region" description="Helical" evidence="10">
    <location>
        <begin position="24"/>
        <end position="42"/>
    </location>
</feature>
<dbReference type="PANTHER" id="PTHR30578">
    <property type="entry name" value="ELECTRON TRANSPORT COMPLEX PROTEIN RNFD"/>
    <property type="match status" value="1"/>
</dbReference>
<comment type="subunit">
    <text evidence="10">The complex is composed of six subunits: RnfA, RnfB, RnfC, RnfD, RnfE and RnfG.</text>
</comment>
<evidence type="ECO:0000256" key="7">
    <source>
        <dbReference type="ARBA" id="ARBA00022982"/>
    </source>
</evidence>
<dbReference type="PANTHER" id="PTHR30578:SF0">
    <property type="entry name" value="ION-TRANSLOCATING OXIDOREDUCTASE COMPLEX SUBUNIT D"/>
    <property type="match status" value="1"/>
</dbReference>
<feature type="transmembrane region" description="Helical" evidence="10">
    <location>
        <begin position="98"/>
        <end position="116"/>
    </location>
</feature>
<evidence type="ECO:0000313" key="11">
    <source>
        <dbReference type="EMBL" id="MFC0179314.1"/>
    </source>
</evidence>
<comment type="cofactor">
    <cofactor evidence="10">
        <name>FMN</name>
        <dbReference type="ChEBI" id="CHEBI:58210"/>
    </cofactor>
</comment>
<keyword evidence="12" id="KW-1185">Reference proteome</keyword>
<feature type="transmembrane region" description="Helical" evidence="10">
    <location>
        <begin position="224"/>
        <end position="242"/>
    </location>
</feature>
<evidence type="ECO:0000256" key="3">
    <source>
        <dbReference type="ARBA" id="ARBA00022630"/>
    </source>
</evidence>
<organism evidence="11 12">
    <name type="scientific">Thorsellia kenyensis</name>
    <dbReference type="NCBI Taxonomy" id="1549888"/>
    <lineage>
        <taxon>Bacteria</taxon>
        <taxon>Pseudomonadati</taxon>
        <taxon>Pseudomonadota</taxon>
        <taxon>Gammaproteobacteria</taxon>
        <taxon>Enterobacterales</taxon>
        <taxon>Thorselliaceae</taxon>
        <taxon>Thorsellia</taxon>
    </lineage>
</organism>
<comment type="caution">
    <text evidence="11">The sequence shown here is derived from an EMBL/GenBank/DDBJ whole genome shotgun (WGS) entry which is preliminary data.</text>
</comment>
<keyword evidence="4 10" id="KW-0288">FMN</keyword>
<gene>
    <name evidence="11" type="primary">rsxD</name>
    <name evidence="10" type="synonym">rnfD</name>
    <name evidence="11" type="ORF">ACFFIT_04260</name>
</gene>
<dbReference type="InterPro" id="IPR004338">
    <property type="entry name" value="NqrB/RnfD"/>
</dbReference>
<dbReference type="Pfam" id="PF03116">
    <property type="entry name" value="NQR2_RnfD_RnfE"/>
    <property type="match status" value="1"/>
</dbReference>
<comment type="similarity">
    <text evidence="10">Belongs to the NqrB/RnfD family.</text>
</comment>
<evidence type="ECO:0000256" key="9">
    <source>
        <dbReference type="ARBA" id="ARBA00023136"/>
    </source>
</evidence>
<protein>
    <recommendedName>
        <fullName evidence="10">Ion-translocating oxidoreductase complex subunit D</fullName>
        <ecNumber evidence="10">7.-.-.-</ecNumber>
    </recommendedName>
    <alternativeName>
        <fullName evidence="10">Rnf electron transport complex subunit D</fullName>
    </alternativeName>
</protein>
<keyword evidence="8 10" id="KW-1133">Transmembrane helix</keyword>
<dbReference type="EMBL" id="JBHLXE010000044">
    <property type="protein sequence ID" value="MFC0179314.1"/>
    <property type="molecule type" value="Genomic_DNA"/>
</dbReference>
<keyword evidence="6 10" id="KW-1278">Translocase</keyword>
<evidence type="ECO:0000256" key="4">
    <source>
        <dbReference type="ARBA" id="ARBA00022643"/>
    </source>
</evidence>
<feature type="transmembrane region" description="Helical" evidence="10">
    <location>
        <begin position="123"/>
        <end position="142"/>
    </location>
</feature>
<evidence type="ECO:0000256" key="8">
    <source>
        <dbReference type="ARBA" id="ARBA00022989"/>
    </source>
</evidence>
<keyword evidence="1 10" id="KW-0813">Transport</keyword>
<keyword evidence="3 10" id="KW-0285">Flavoprotein</keyword>
<comment type="subcellular location">
    <subcellularLocation>
        <location evidence="10">Cell inner membrane</location>
        <topology evidence="10">Multi-pass membrane protein</topology>
    </subcellularLocation>
</comment>
<feature type="modified residue" description="FMN phosphoryl threonine" evidence="10">
    <location>
        <position position="185"/>
    </location>
</feature>
<feature type="transmembrane region" description="Helical" evidence="10">
    <location>
        <begin position="249"/>
        <end position="266"/>
    </location>
</feature>
<reference evidence="11 12" key="1">
    <citation type="submission" date="2024-09" db="EMBL/GenBank/DDBJ databases">
        <authorList>
            <person name="Sun Q."/>
            <person name="Mori K."/>
        </authorList>
    </citation>
    <scope>NUCLEOTIDE SEQUENCE [LARGE SCALE GENOMIC DNA]</scope>
    <source>
        <strain evidence="11 12">CCM 8545</strain>
    </source>
</reference>
<evidence type="ECO:0000256" key="6">
    <source>
        <dbReference type="ARBA" id="ARBA00022967"/>
    </source>
</evidence>
<dbReference type="NCBIfam" id="TIGR01946">
    <property type="entry name" value="rnfD"/>
    <property type="match status" value="1"/>
</dbReference>
<dbReference type="HAMAP" id="MF_00462">
    <property type="entry name" value="RsxD_RnfD"/>
    <property type="match status" value="1"/>
</dbReference>
<keyword evidence="9 10" id="KW-0472">Membrane</keyword>
<sequence>MNQILLPRFLKKHTTTGKWSNKQIMYLVILALLPGVAVQAYFLGYGNIIQILWASLLALVYEGIFLKLRNRTIKPILDGSGLLTAWLLAISIPGYAPWWILVIGIFFAIVVSKQLYGGLGHNIFNPAMVGYVVLLISFPVHMTTWASPSHSSLIHQLQIIDVIKVIFLEQPINTFIAYDAISQATTLDVFKQGLNTGKTFTDLLTEFSATLTLVPVLDLKAAKGWLPINMAFMLGGFLLIALKIIRWQIPFYFLLSLGTISYISHLTYPETVLSPTLHLLSGATMLGAFFILTDPVSASTTPRGQIIYALIVGFLVWLIRTFGGYPDAVAFAVLFANLCVPFIDHLTRTKPYGH</sequence>
<feature type="transmembrane region" description="Helical" evidence="10">
    <location>
        <begin position="272"/>
        <end position="293"/>
    </location>
</feature>
<keyword evidence="7 10" id="KW-0249">Electron transport</keyword>
<dbReference type="Proteomes" id="UP001589758">
    <property type="component" value="Unassembled WGS sequence"/>
</dbReference>
<evidence type="ECO:0000256" key="10">
    <source>
        <dbReference type="HAMAP-Rule" id="MF_00462"/>
    </source>
</evidence>
<keyword evidence="2 10" id="KW-0597">Phosphoprotein</keyword>
<evidence type="ECO:0000256" key="5">
    <source>
        <dbReference type="ARBA" id="ARBA00022692"/>
    </source>
</evidence>
<keyword evidence="10" id="KW-0997">Cell inner membrane</keyword>
<name>A0ABV6C8L6_9GAMM</name>
<feature type="transmembrane region" description="Helical" evidence="10">
    <location>
        <begin position="328"/>
        <end position="347"/>
    </location>
</feature>
<dbReference type="InterPro" id="IPR011303">
    <property type="entry name" value="RnfD_bac"/>
</dbReference>
<feature type="transmembrane region" description="Helical" evidence="10">
    <location>
        <begin position="305"/>
        <end position="322"/>
    </location>
</feature>
<feature type="transmembrane region" description="Helical" evidence="10">
    <location>
        <begin position="48"/>
        <end position="68"/>
    </location>
</feature>
<keyword evidence="5 10" id="KW-0812">Transmembrane</keyword>
<comment type="function">
    <text evidence="10">Part of a membrane-bound complex that couples electron transfer with translocation of ions across the membrane.</text>
</comment>